<feature type="binding site" evidence="1">
    <location>
        <begin position="95"/>
        <end position="96"/>
    </location>
    <ligand>
        <name>ATP</name>
        <dbReference type="ChEBI" id="CHEBI:30616"/>
    </ligand>
</feature>
<dbReference type="InterPro" id="IPR006283">
    <property type="entry name" value="ThiL-like"/>
</dbReference>
<evidence type="ECO:0000256" key="1">
    <source>
        <dbReference type="HAMAP-Rule" id="MF_02128"/>
    </source>
</evidence>
<comment type="miscellaneous">
    <text evidence="1">Reaction mechanism of ThiL seems to utilize a direct, inline transfer of the gamma-phosphate of ATP to TMP rather than a phosphorylated enzyme intermediate.</text>
</comment>
<feature type="binding site" evidence="1">
    <location>
        <position position="6"/>
    </location>
    <ligand>
        <name>Mg(2+)</name>
        <dbReference type="ChEBI" id="CHEBI:18420"/>
        <label>3</label>
    </ligand>
</feature>
<keyword evidence="1" id="KW-0460">Magnesium</keyword>
<dbReference type="GO" id="GO:0005524">
    <property type="term" value="F:ATP binding"/>
    <property type="evidence" value="ECO:0007669"/>
    <property type="project" value="UniProtKB-UniRule"/>
</dbReference>
<comment type="pathway">
    <text evidence="1">Cofactor biosynthesis; thiamine diphosphate biosynthesis; thiamine diphosphate from thiamine phosphate: step 1/1.</text>
</comment>
<feature type="binding site" evidence="1">
    <location>
        <position position="186"/>
    </location>
    <ligand>
        <name>Mg(2+)</name>
        <dbReference type="ChEBI" id="CHEBI:18420"/>
        <label>3</label>
    </ligand>
</feature>
<accession>A0A1M4VXV0</accession>
<keyword evidence="1" id="KW-0808">Transferase</keyword>
<dbReference type="EMBL" id="FQUL01000020">
    <property type="protein sequence ID" value="SHE73683.1"/>
    <property type="molecule type" value="Genomic_DNA"/>
</dbReference>
<evidence type="ECO:0000313" key="6">
    <source>
        <dbReference type="Proteomes" id="UP000184295"/>
    </source>
</evidence>
<feature type="binding site" evidence="1">
    <location>
        <position position="22"/>
    </location>
    <ligand>
        <name>Mg(2+)</name>
        <dbReference type="ChEBI" id="CHEBI:18420"/>
        <label>1</label>
    </ligand>
</feature>
<dbReference type="NCBIfam" id="TIGR01379">
    <property type="entry name" value="thiL"/>
    <property type="match status" value="1"/>
</dbReference>
<keyword evidence="6" id="KW-1185">Reference proteome</keyword>
<dbReference type="SUPFAM" id="SSF56042">
    <property type="entry name" value="PurM C-terminal domain-like"/>
    <property type="match status" value="1"/>
</dbReference>
<dbReference type="STRING" id="1121881.SAMN02745225_01467"/>
<dbReference type="GO" id="GO:0009229">
    <property type="term" value="P:thiamine diphosphate biosynthetic process"/>
    <property type="evidence" value="ECO:0007669"/>
    <property type="project" value="UniProtKB-UniRule"/>
</dbReference>
<dbReference type="PANTHER" id="PTHR30270">
    <property type="entry name" value="THIAMINE-MONOPHOSPHATE KINASE"/>
    <property type="match status" value="1"/>
</dbReference>
<dbReference type="GO" id="GO:0009228">
    <property type="term" value="P:thiamine biosynthetic process"/>
    <property type="evidence" value="ECO:0007669"/>
    <property type="project" value="UniProtKB-KW"/>
</dbReference>
<dbReference type="Proteomes" id="UP000184295">
    <property type="component" value="Unassembled WGS sequence"/>
</dbReference>
<feature type="binding site" evidence="1">
    <location>
        <position position="188"/>
    </location>
    <ligand>
        <name>ATP</name>
        <dbReference type="ChEBI" id="CHEBI:30616"/>
    </ligand>
</feature>
<feature type="domain" description="PurM-like N-terminal" evidence="3">
    <location>
        <begin position="4"/>
        <end position="112"/>
    </location>
</feature>
<evidence type="ECO:0000313" key="5">
    <source>
        <dbReference type="EMBL" id="SHE73683.1"/>
    </source>
</evidence>
<feature type="binding site" evidence="1">
    <location>
        <position position="51"/>
    </location>
    <ligand>
        <name>Mg(2+)</name>
        <dbReference type="ChEBI" id="CHEBI:18420"/>
        <label>3</label>
    </ligand>
</feature>
<dbReference type="PIRSF" id="PIRSF005303">
    <property type="entry name" value="Thiam_monoph_kin"/>
    <property type="match status" value="1"/>
</dbReference>
<keyword evidence="1" id="KW-0067">ATP-binding</keyword>
<keyword evidence="1" id="KW-0784">Thiamine biosynthesis</keyword>
<evidence type="ECO:0000256" key="2">
    <source>
        <dbReference type="SAM" id="MobiDB-lite"/>
    </source>
</evidence>
<feature type="binding site" evidence="1">
    <location>
        <position position="51"/>
    </location>
    <ligand>
        <name>Mg(2+)</name>
        <dbReference type="ChEBI" id="CHEBI:18420"/>
        <label>4</label>
    </ligand>
</feature>
<comment type="catalytic activity">
    <reaction evidence="1">
        <text>thiamine phosphate + ATP = thiamine diphosphate + ADP</text>
        <dbReference type="Rhea" id="RHEA:15913"/>
        <dbReference type="ChEBI" id="CHEBI:30616"/>
        <dbReference type="ChEBI" id="CHEBI:37575"/>
        <dbReference type="ChEBI" id="CHEBI:58937"/>
        <dbReference type="ChEBI" id="CHEBI:456216"/>
        <dbReference type="EC" id="2.7.4.16"/>
    </reaction>
</comment>
<feature type="binding site" evidence="1">
    <location>
        <position position="121"/>
    </location>
    <ligand>
        <name>ATP</name>
        <dbReference type="ChEBI" id="CHEBI:30616"/>
    </ligand>
</feature>
<dbReference type="HAMAP" id="MF_02128">
    <property type="entry name" value="TMP_kinase"/>
    <property type="match status" value="1"/>
</dbReference>
<dbReference type="InterPro" id="IPR036676">
    <property type="entry name" value="PurM-like_C_sf"/>
</dbReference>
<feature type="region of interest" description="Disordered" evidence="2">
    <location>
        <begin position="136"/>
        <end position="156"/>
    </location>
</feature>
<keyword evidence="1 5" id="KW-0418">Kinase</keyword>
<name>A0A1M4VXV0_9ACTN</name>
<feature type="binding site" evidence="1">
    <location>
        <position position="189"/>
    </location>
    <ligand>
        <name>Mg(2+)</name>
        <dbReference type="ChEBI" id="CHEBI:18420"/>
        <label>5</label>
    </ligand>
</feature>
<reference evidence="6" key="1">
    <citation type="submission" date="2016-11" db="EMBL/GenBank/DDBJ databases">
        <authorList>
            <person name="Varghese N."/>
            <person name="Submissions S."/>
        </authorList>
    </citation>
    <scope>NUCLEOTIDE SEQUENCE [LARGE SCALE GENOMIC DNA]</scope>
    <source>
        <strain evidence="6">DSM 19514</strain>
    </source>
</reference>
<comment type="function">
    <text evidence="1">Catalyzes the ATP-dependent phosphorylation of thiamine-monophosphate (TMP) to form thiamine-pyrophosphate (TPP), the active form of vitamin B1.</text>
</comment>
<gene>
    <name evidence="1" type="primary">thiL</name>
    <name evidence="5" type="ORF">SAMN02745225_01467</name>
</gene>
<dbReference type="Gene3D" id="3.30.1330.10">
    <property type="entry name" value="PurM-like, N-terminal domain"/>
    <property type="match status" value="1"/>
</dbReference>
<dbReference type="SUPFAM" id="SSF55326">
    <property type="entry name" value="PurM N-terminal domain-like"/>
    <property type="match status" value="1"/>
</dbReference>
<dbReference type="CDD" id="cd02194">
    <property type="entry name" value="ThiL"/>
    <property type="match status" value="1"/>
</dbReference>
<dbReference type="Pfam" id="PF02769">
    <property type="entry name" value="AIRS_C"/>
    <property type="match status" value="1"/>
</dbReference>
<organism evidence="5 6">
    <name type="scientific">Ferrithrix thermotolerans DSM 19514</name>
    <dbReference type="NCBI Taxonomy" id="1121881"/>
    <lineage>
        <taxon>Bacteria</taxon>
        <taxon>Bacillati</taxon>
        <taxon>Actinomycetota</taxon>
        <taxon>Acidimicrobiia</taxon>
        <taxon>Acidimicrobiales</taxon>
        <taxon>Acidimicrobiaceae</taxon>
        <taxon>Ferrithrix</taxon>
    </lineage>
</organism>
<feature type="binding site" evidence="1">
    <location>
        <position position="51"/>
    </location>
    <ligand>
        <name>Mg(2+)</name>
        <dbReference type="ChEBI" id="CHEBI:18420"/>
        <label>2</label>
    </ligand>
</feature>
<comment type="caution">
    <text evidence="1">Lacks conserved residue(s) required for the propagation of feature annotation.</text>
</comment>
<feature type="binding site" evidence="1">
    <location>
        <position position="22"/>
    </location>
    <ligand>
        <name>Mg(2+)</name>
        <dbReference type="ChEBI" id="CHEBI:18420"/>
        <label>2</label>
    </ligand>
</feature>
<dbReference type="EC" id="2.7.4.16" evidence="1"/>
<dbReference type="InterPro" id="IPR010918">
    <property type="entry name" value="PurM-like_C_dom"/>
</dbReference>
<dbReference type="Pfam" id="PF00586">
    <property type="entry name" value="AIRS"/>
    <property type="match status" value="1"/>
</dbReference>
<feature type="domain" description="PurM-like C-terminal" evidence="4">
    <location>
        <begin position="126"/>
        <end position="265"/>
    </location>
</feature>
<comment type="similarity">
    <text evidence="1">Belongs to the thiamine-monophosphate kinase family.</text>
</comment>
<dbReference type="UniPathway" id="UPA00060">
    <property type="reaction ID" value="UER00142"/>
</dbReference>
<proteinExistence type="inferred from homology"/>
<dbReference type="InterPro" id="IPR036921">
    <property type="entry name" value="PurM-like_N_sf"/>
</dbReference>
<feature type="binding site" evidence="1">
    <location>
        <position position="6"/>
    </location>
    <ligand>
        <name>Mg(2+)</name>
        <dbReference type="ChEBI" id="CHEBI:18420"/>
        <label>4</label>
    </ligand>
</feature>
<keyword evidence="1" id="KW-0547">Nucleotide-binding</keyword>
<protein>
    <recommendedName>
        <fullName evidence="1">Thiamine-monophosphate kinase</fullName>
        <shortName evidence="1">TMP kinase</shortName>
        <shortName evidence="1">Thiamine-phosphate kinase</shortName>
        <ecNumber evidence="1">2.7.4.16</ecNumber>
    </recommendedName>
</protein>
<evidence type="ECO:0000259" key="3">
    <source>
        <dbReference type="Pfam" id="PF00586"/>
    </source>
</evidence>
<dbReference type="InterPro" id="IPR016188">
    <property type="entry name" value="PurM-like_N"/>
</dbReference>
<dbReference type="GO" id="GO:0009030">
    <property type="term" value="F:thiamine-phosphate kinase activity"/>
    <property type="evidence" value="ECO:0007669"/>
    <property type="project" value="UniProtKB-UniRule"/>
</dbReference>
<feature type="binding site" evidence="1">
    <location>
        <position position="29"/>
    </location>
    <ligand>
        <name>substrate</name>
    </ligand>
</feature>
<keyword evidence="1" id="KW-0479">Metal-binding</keyword>
<feature type="binding site" evidence="1">
    <location>
        <position position="96"/>
    </location>
    <ligand>
        <name>Mg(2+)</name>
        <dbReference type="ChEBI" id="CHEBI:18420"/>
        <label>1</label>
    </ligand>
</feature>
<sequence length="281" mass="29946">MGIGDDCAVVVPQSKDLLLCSDMLVEHTHFETSYFRASDIGFKSVVVNLSDIAAMGGIPKYVLCAVSGPKNFPIDEVLEGVQMACYTYNADLVGGDISRSTEIVVTISVVGTSNNLVPMLRSKAAPGDSIVITGPTGRSSAGLRSLSKKGQRPEHPSEVELAHLRPKARVTAGRVAAEFGTKAAIDISDGLALDLHRVADASGVGFQLERVPFVSPATAEDALFGGEDYELLLFHPDGELLVEMLEEVLEGTRATVIGKVVEDPTTRDLQGEPLLKRGYLH</sequence>
<dbReference type="AlphaFoldDB" id="A0A1M4VXV0"/>
<dbReference type="PANTHER" id="PTHR30270:SF0">
    <property type="entry name" value="THIAMINE-MONOPHOSPHATE KINASE"/>
    <property type="match status" value="1"/>
</dbReference>
<dbReference type="GO" id="GO:0000287">
    <property type="term" value="F:magnesium ion binding"/>
    <property type="evidence" value="ECO:0007669"/>
    <property type="project" value="UniProtKB-UniRule"/>
</dbReference>
<feature type="binding site" evidence="1">
    <location>
        <position position="227"/>
    </location>
    <ligand>
        <name>substrate</name>
    </ligand>
</feature>
<dbReference type="Gene3D" id="3.90.650.10">
    <property type="entry name" value="PurM-like C-terminal domain"/>
    <property type="match status" value="1"/>
</dbReference>
<feature type="binding site" evidence="1">
    <location>
        <position position="21"/>
    </location>
    <ligand>
        <name>Mg(2+)</name>
        <dbReference type="ChEBI" id="CHEBI:18420"/>
        <label>1</label>
    </ligand>
</feature>
<evidence type="ECO:0000259" key="4">
    <source>
        <dbReference type="Pfam" id="PF02769"/>
    </source>
</evidence>